<accession>A0A2P2IHF6</accession>
<organism evidence="1">
    <name type="scientific">Rhizophora mucronata</name>
    <name type="common">Asiatic mangrove</name>
    <dbReference type="NCBI Taxonomy" id="61149"/>
    <lineage>
        <taxon>Eukaryota</taxon>
        <taxon>Viridiplantae</taxon>
        <taxon>Streptophyta</taxon>
        <taxon>Embryophyta</taxon>
        <taxon>Tracheophyta</taxon>
        <taxon>Spermatophyta</taxon>
        <taxon>Magnoliopsida</taxon>
        <taxon>eudicotyledons</taxon>
        <taxon>Gunneridae</taxon>
        <taxon>Pentapetalae</taxon>
        <taxon>rosids</taxon>
        <taxon>fabids</taxon>
        <taxon>Malpighiales</taxon>
        <taxon>Rhizophoraceae</taxon>
        <taxon>Rhizophora</taxon>
    </lineage>
</organism>
<evidence type="ECO:0000313" key="1">
    <source>
        <dbReference type="EMBL" id="MBW80638.1"/>
    </source>
</evidence>
<protein>
    <submittedName>
        <fullName evidence="1">Uncharacterized protein</fullName>
    </submittedName>
</protein>
<reference evidence="1" key="1">
    <citation type="submission" date="2018-02" db="EMBL/GenBank/DDBJ databases">
        <title>Rhizophora mucronata_Transcriptome.</title>
        <authorList>
            <person name="Meera S.P."/>
            <person name="Sreeshan A."/>
            <person name="Augustine A."/>
        </authorList>
    </citation>
    <scope>NUCLEOTIDE SEQUENCE</scope>
    <source>
        <tissue evidence="1">Leaf</tissue>
    </source>
</reference>
<dbReference type="EMBL" id="GGEC01000155">
    <property type="protein sequence ID" value="MBW80638.1"/>
    <property type="molecule type" value="Transcribed_RNA"/>
</dbReference>
<sequence>MRFSVPSKSDQILPGIPQAFKFLIQNNRKGIMVLDWPELLISKICTMAGTDNIQINSNRMCRYERET</sequence>
<name>A0A2P2IHF6_RHIMU</name>
<proteinExistence type="predicted"/>
<dbReference type="AlphaFoldDB" id="A0A2P2IHF6"/>